<dbReference type="Pfam" id="PF00528">
    <property type="entry name" value="BPD_transp_1"/>
    <property type="match status" value="1"/>
</dbReference>
<keyword evidence="4 7" id="KW-0812">Transmembrane</keyword>
<evidence type="ECO:0000256" key="7">
    <source>
        <dbReference type="SAM" id="Phobius"/>
    </source>
</evidence>
<dbReference type="PANTHER" id="PTHR43386:SF1">
    <property type="entry name" value="D,D-DIPEPTIDE TRANSPORT SYSTEM PERMEASE PROTEIN DDPC-RELATED"/>
    <property type="match status" value="1"/>
</dbReference>
<reference evidence="9" key="1">
    <citation type="submission" date="2020-05" db="EMBL/GenBank/DDBJ databases">
        <authorList>
            <person name="Chiriac C."/>
            <person name="Salcher M."/>
            <person name="Ghai R."/>
            <person name="Kavagutti S V."/>
        </authorList>
    </citation>
    <scope>NUCLEOTIDE SEQUENCE</scope>
</reference>
<feature type="transmembrane region" description="Helical" evidence="7">
    <location>
        <begin position="291"/>
        <end position="313"/>
    </location>
</feature>
<evidence type="ECO:0000313" key="9">
    <source>
        <dbReference type="EMBL" id="CAB4682491.1"/>
    </source>
</evidence>
<accession>A0A6J6N776</accession>
<dbReference type="EMBL" id="CAEZWW010000188">
    <property type="protein sequence ID" value="CAB4682491.1"/>
    <property type="molecule type" value="Genomic_DNA"/>
</dbReference>
<dbReference type="PROSITE" id="PS50928">
    <property type="entry name" value="ABC_TM1"/>
    <property type="match status" value="1"/>
</dbReference>
<dbReference type="InterPro" id="IPR050366">
    <property type="entry name" value="BP-dependent_transpt_permease"/>
</dbReference>
<keyword evidence="6 7" id="KW-0472">Membrane</keyword>
<feature type="domain" description="ABC transmembrane type-1" evidence="8">
    <location>
        <begin position="111"/>
        <end position="313"/>
    </location>
</feature>
<dbReference type="AlphaFoldDB" id="A0A6J6N776"/>
<dbReference type="Gene3D" id="1.10.3720.10">
    <property type="entry name" value="MetI-like"/>
    <property type="match status" value="1"/>
</dbReference>
<feature type="transmembrane region" description="Helical" evidence="7">
    <location>
        <begin position="36"/>
        <end position="62"/>
    </location>
</feature>
<feature type="transmembrane region" description="Helical" evidence="7">
    <location>
        <begin position="113"/>
        <end position="141"/>
    </location>
</feature>
<gene>
    <name evidence="9" type="ORF">UFOPK2310_01318</name>
</gene>
<proteinExistence type="predicted"/>
<evidence type="ECO:0000256" key="1">
    <source>
        <dbReference type="ARBA" id="ARBA00004651"/>
    </source>
</evidence>
<dbReference type="InterPro" id="IPR025966">
    <property type="entry name" value="OppC_N"/>
</dbReference>
<evidence type="ECO:0000256" key="6">
    <source>
        <dbReference type="ARBA" id="ARBA00023136"/>
    </source>
</evidence>
<feature type="transmembrane region" description="Helical" evidence="7">
    <location>
        <begin position="241"/>
        <end position="271"/>
    </location>
</feature>
<dbReference type="CDD" id="cd06261">
    <property type="entry name" value="TM_PBP2"/>
    <property type="match status" value="1"/>
</dbReference>
<feature type="transmembrane region" description="Helical" evidence="7">
    <location>
        <begin position="153"/>
        <end position="175"/>
    </location>
</feature>
<sequence length="327" mass="35039">MVKVASIDSPSASTGSEVASRSLRQIVWTRLRRDKLAMVCLFILIALYSIAIFAPVICGLLGVDPYSFDKESISDSGGGPVGAWGGISTEHPLGVEWGTGRDIFAQLLYGLRISLLIATTATILTVFFGTVLGIISGYAGGKTDAVIGRTMDLILAFPFLLIILAMSGVLTQRLTDLGVPDGNPSRILYLIIVLSIFGWPYLARIVRGQVLSVREREFVESSIAMGASRYRILFKEILPNLWAPILVYATLTLPTYVGTEAALSFLGVGVLPPDTSFGGMLGNSVSYFSVVPSYLFIPGTVLVVLVVTFNLVGDAVRDALDPRAGRV</sequence>
<organism evidence="9">
    <name type="scientific">freshwater metagenome</name>
    <dbReference type="NCBI Taxonomy" id="449393"/>
    <lineage>
        <taxon>unclassified sequences</taxon>
        <taxon>metagenomes</taxon>
        <taxon>ecological metagenomes</taxon>
    </lineage>
</organism>
<protein>
    <submittedName>
        <fullName evidence="9">Unannotated protein</fullName>
    </submittedName>
</protein>
<evidence type="ECO:0000256" key="2">
    <source>
        <dbReference type="ARBA" id="ARBA00022448"/>
    </source>
</evidence>
<evidence type="ECO:0000259" key="8">
    <source>
        <dbReference type="PROSITE" id="PS50928"/>
    </source>
</evidence>
<evidence type="ECO:0000256" key="3">
    <source>
        <dbReference type="ARBA" id="ARBA00022475"/>
    </source>
</evidence>
<comment type="subcellular location">
    <subcellularLocation>
        <location evidence="1">Cell membrane</location>
        <topology evidence="1">Multi-pass membrane protein</topology>
    </subcellularLocation>
</comment>
<dbReference type="InterPro" id="IPR000515">
    <property type="entry name" value="MetI-like"/>
</dbReference>
<dbReference type="GO" id="GO:0005886">
    <property type="term" value="C:plasma membrane"/>
    <property type="evidence" value="ECO:0007669"/>
    <property type="project" value="UniProtKB-SubCell"/>
</dbReference>
<dbReference type="PANTHER" id="PTHR43386">
    <property type="entry name" value="OLIGOPEPTIDE TRANSPORT SYSTEM PERMEASE PROTEIN APPC"/>
    <property type="match status" value="1"/>
</dbReference>
<name>A0A6J6N776_9ZZZZ</name>
<keyword evidence="2" id="KW-0813">Transport</keyword>
<keyword evidence="3" id="KW-1003">Cell membrane</keyword>
<dbReference type="GO" id="GO:0055085">
    <property type="term" value="P:transmembrane transport"/>
    <property type="evidence" value="ECO:0007669"/>
    <property type="project" value="InterPro"/>
</dbReference>
<evidence type="ECO:0000256" key="4">
    <source>
        <dbReference type="ARBA" id="ARBA00022692"/>
    </source>
</evidence>
<keyword evidence="5 7" id="KW-1133">Transmembrane helix</keyword>
<evidence type="ECO:0000256" key="5">
    <source>
        <dbReference type="ARBA" id="ARBA00022989"/>
    </source>
</evidence>
<dbReference type="Pfam" id="PF12911">
    <property type="entry name" value="OppC_N"/>
    <property type="match status" value="1"/>
</dbReference>
<feature type="transmembrane region" description="Helical" evidence="7">
    <location>
        <begin position="187"/>
        <end position="206"/>
    </location>
</feature>
<dbReference type="InterPro" id="IPR035906">
    <property type="entry name" value="MetI-like_sf"/>
</dbReference>
<dbReference type="SUPFAM" id="SSF161098">
    <property type="entry name" value="MetI-like"/>
    <property type="match status" value="1"/>
</dbReference>